<dbReference type="EMBL" id="JBHRSU010000005">
    <property type="protein sequence ID" value="MFC3100523.1"/>
    <property type="molecule type" value="Genomic_DNA"/>
</dbReference>
<dbReference type="Gene3D" id="3.40.50.300">
    <property type="entry name" value="P-loop containing nucleotide triphosphate hydrolases"/>
    <property type="match status" value="1"/>
</dbReference>
<reference evidence="3" key="1">
    <citation type="journal article" date="2019" name="Int. J. Syst. Evol. Microbiol.">
        <title>The Global Catalogue of Microorganisms (GCM) 10K type strain sequencing project: providing services to taxonomists for standard genome sequencing and annotation.</title>
        <authorList>
            <consortium name="The Broad Institute Genomics Platform"/>
            <consortium name="The Broad Institute Genome Sequencing Center for Infectious Disease"/>
            <person name="Wu L."/>
            <person name="Ma J."/>
        </authorList>
    </citation>
    <scope>NUCLEOTIDE SEQUENCE [LARGE SCALE GENOMIC DNA]</scope>
    <source>
        <strain evidence="3">KCTC 52606</strain>
    </source>
</reference>
<keyword evidence="3" id="KW-1185">Reference proteome</keyword>
<evidence type="ECO:0000313" key="2">
    <source>
        <dbReference type="EMBL" id="MFC3100523.1"/>
    </source>
</evidence>
<dbReference type="SUPFAM" id="SSF48452">
    <property type="entry name" value="TPR-like"/>
    <property type="match status" value="1"/>
</dbReference>
<accession>A0ABV7ECS6</accession>
<name>A0ABV7ECS6_9SPHN</name>
<gene>
    <name evidence="2" type="ORF">ACFODK_06420</name>
</gene>
<dbReference type="Pfam" id="PF13469">
    <property type="entry name" value="Sulfotransfer_3"/>
    <property type="match status" value="1"/>
</dbReference>
<comment type="caution">
    <text evidence="2">The sequence shown here is derived from an EMBL/GenBank/DDBJ whole genome shotgun (WGS) entry which is preliminary data.</text>
</comment>
<dbReference type="RefSeq" id="WP_336917772.1">
    <property type="nucleotide sequence ID" value="NZ_JBANRN010000002.1"/>
</dbReference>
<protein>
    <submittedName>
        <fullName evidence="2">Sulfotransferase</fullName>
    </submittedName>
</protein>
<evidence type="ECO:0000256" key="1">
    <source>
        <dbReference type="ARBA" id="ARBA00022679"/>
    </source>
</evidence>
<keyword evidence="1" id="KW-0808">Transferase</keyword>
<evidence type="ECO:0000313" key="3">
    <source>
        <dbReference type="Proteomes" id="UP001595378"/>
    </source>
</evidence>
<sequence>MSIRNPAAPPHTTDALRLLAELRDALPGGRRDRITDLLERLERLAPPMGPQWLALARIAANCAEVAMARRLMALFLEQAGRNPANLYQTAQLLAEMDLWGEALDIMRALPPGQPDRAAAAHSRGTAELYCGDPQVARTLLEEAVRLRPHSAASWLSLATLVNFGEEDALAGRLSMASAQFAGASDLAGALFAQAIGKMHADRGEHDRAFAFFAHSADLARRSQPYDAAQDAREAAESLSGYDAAKLAALAEQQTEATDRTLFVTGLPRSGTTLAAHILTSHSQVAGAGEINRMSLLVQDLGGASCDAVEGGLRSQAAPALARLWHRWLDERFAPQVRAVDKTIGASRILGVIAALLPQAPLVWMVRDPLDCAWSCLRNWFNGDFRWRFRQQDMAHHFRLEDDLRARWQDILGERLLVLRYEDLARDPAATIPRLLAHCGLADEPAAHAPHLNTKAVTTSSVMQVRRPISPIGVGAAAPYRTHMEPFLAAYHG</sequence>
<organism evidence="2 3">
    <name type="scientific">Alteraurantiacibacter lauratis</name>
    <dbReference type="NCBI Taxonomy" id="2054627"/>
    <lineage>
        <taxon>Bacteria</taxon>
        <taxon>Pseudomonadati</taxon>
        <taxon>Pseudomonadota</taxon>
        <taxon>Alphaproteobacteria</taxon>
        <taxon>Sphingomonadales</taxon>
        <taxon>Erythrobacteraceae</taxon>
        <taxon>Alteraurantiacibacter</taxon>
    </lineage>
</organism>
<dbReference type="InterPro" id="IPR026634">
    <property type="entry name" value="TPST-like"/>
</dbReference>
<dbReference type="PANTHER" id="PTHR12788">
    <property type="entry name" value="PROTEIN-TYROSINE SULFOTRANSFERASE 2"/>
    <property type="match status" value="1"/>
</dbReference>
<dbReference type="InterPro" id="IPR027417">
    <property type="entry name" value="P-loop_NTPase"/>
</dbReference>
<dbReference type="Proteomes" id="UP001595378">
    <property type="component" value="Unassembled WGS sequence"/>
</dbReference>
<dbReference type="PANTHER" id="PTHR12788:SF10">
    <property type="entry name" value="PROTEIN-TYROSINE SULFOTRANSFERASE"/>
    <property type="match status" value="1"/>
</dbReference>
<proteinExistence type="predicted"/>
<dbReference type="Gene3D" id="1.25.40.10">
    <property type="entry name" value="Tetratricopeptide repeat domain"/>
    <property type="match status" value="1"/>
</dbReference>
<dbReference type="InterPro" id="IPR011990">
    <property type="entry name" value="TPR-like_helical_dom_sf"/>
</dbReference>
<dbReference type="SUPFAM" id="SSF52540">
    <property type="entry name" value="P-loop containing nucleoside triphosphate hydrolases"/>
    <property type="match status" value="1"/>
</dbReference>